<dbReference type="PANTHER" id="PTHR36986:SF1">
    <property type="entry name" value="UPF0643 PROTEIN PB2B2.08"/>
    <property type="match status" value="1"/>
</dbReference>
<dbReference type="PANTHER" id="PTHR36986">
    <property type="entry name" value="UPF0643 PROTEIN PB2B2.08"/>
    <property type="match status" value="1"/>
</dbReference>
<protein>
    <submittedName>
        <fullName evidence="1">Uncharacterized protein</fullName>
    </submittedName>
</protein>
<dbReference type="AlphaFoldDB" id="A0A8H3X2J6"/>
<reference evidence="1 2" key="1">
    <citation type="journal article" date="2019" name="Environ. Microbiol.">
        <title>At the nexus of three kingdoms: the genome of the mycorrhizal fungus Gigaspora margarita provides insights into plant, endobacterial and fungal interactions.</title>
        <authorList>
            <person name="Venice F."/>
            <person name="Ghignone S."/>
            <person name="Salvioli di Fossalunga A."/>
            <person name="Amselem J."/>
            <person name="Novero M."/>
            <person name="Xianan X."/>
            <person name="Sedzielewska Toro K."/>
            <person name="Morin E."/>
            <person name="Lipzen A."/>
            <person name="Grigoriev I.V."/>
            <person name="Henrissat B."/>
            <person name="Martin F.M."/>
            <person name="Bonfante P."/>
        </authorList>
    </citation>
    <scope>NUCLEOTIDE SEQUENCE [LARGE SCALE GENOMIC DNA]</scope>
    <source>
        <strain evidence="1 2">BEG34</strain>
    </source>
</reference>
<proteinExistence type="predicted"/>
<dbReference type="OrthoDB" id="2140489at2759"/>
<sequence length="172" mass="19998">MEETLKSHKSNKIEGKKEFVNRKFSQALKNLKETDSNYATKPLEISFNWNQIATDIKDFEGEWYLVAFRSIGSINANNDSLSIAKENAYNKAEKHRGLLKYWSGEFDQNRECLSMCIWASRDIAVEASKKPLHTIAKNLATESNYEFYALERYILKKEKNETKMKIIQITSI</sequence>
<evidence type="ECO:0000313" key="1">
    <source>
        <dbReference type="EMBL" id="KAF0399009.1"/>
    </source>
</evidence>
<dbReference type="Proteomes" id="UP000439903">
    <property type="component" value="Unassembled WGS sequence"/>
</dbReference>
<name>A0A8H3X2J6_GIGMA</name>
<organism evidence="1 2">
    <name type="scientific">Gigaspora margarita</name>
    <dbReference type="NCBI Taxonomy" id="4874"/>
    <lineage>
        <taxon>Eukaryota</taxon>
        <taxon>Fungi</taxon>
        <taxon>Fungi incertae sedis</taxon>
        <taxon>Mucoromycota</taxon>
        <taxon>Glomeromycotina</taxon>
        <taxon>Glomeromycetes</taxon>
        <taxon>Diversisporales</taxon>
        <taxon>Gigasporaceae</taxon>
        <taxon>Gigaspora</taxon>
    </lineage>
</organism>
<gene>
    <name evidence="1" type="ORF">F8M41_009792</name>
</gene>
<dbReference type="EMBL" id="WTPW01002073">
    <property type="protein sequence ID" value="KAF0399009.1"/>
    <property type="molecule type" value="Genomic_DNA"/>
</dbReference>
<keyword evidence="2" id="KW-1185">Reference proteome</keyword>
<comment type="caution">
    <text evidence="1">The sequence shown here is derived from an EMBL/GenBank/DDBJ whole genome shotgun (WGS) entry which is preliminary data.</text>
</comment>
<accession>A0A8H3X2J6</accession>
<evidence type="ECO:0000313" key="2">
    <source>
        <dbReference type="Proteomes" id="UP000439903"/>
    </source>
</evidence>